<dbReference type="PANTHER" id="PTHR33946:SF4">
    <property type="entry name" value="COAGULATION FACTOR XI"/>
    <property type="match status" value="1"/>
</dbReference>
<comment type="caution">
    <text evidence="2">The sequence shown here is derived from an EMBL/GenBank/DDBJ whole genome shotgun (WGS) entry which is preliminary data.</text>
</comment>
<keyword evidence="3" id="KW-1185">Reference proteome</keyword>
<sequence length="483" mass="53375">MMVLWTPWNAAAAVADASEWHMRPVTSYQARVDAFVPIWDEEHEAWVSGLDGPDAELTFEERYAATLDSVTTSSVEGALMYLQRDCIDRGEAPMDVGCKRKNDVKTIVFLEVTIVNPNAALAEYQSNRYTYPEFCPFMEMRGGQCVQTNVTGWNETVTPNPTECKQFNGLDGQPDIGPCVGAHAFPTDNIAPYPDTVWFSYPNSCVMKSWKEGKNAKCREEYPGGLCPFGTKPDGVTCSFSYKILGYLLIDDLVGITSMEITGSEIEASTLEGSSKEGEIESETTESTEEETTSASEESSRRLSDGYYADYEEFCMDNNTEFHSFDTDKTLGLSNVKAISFWNAPSNSDANKNRTAFMIEMYNNQTKNEKSKMAPLPLDLNALAKNNPPCYENAKACYDAHYGCERHSYAQVCSVCRAMKEKCQVKTPAYTFPTLAKAPRSASDASSSSSEKSVTSPSSHGHQTLLNSSMILGIGLLGVMMHF</sequence>
<reference evidence="2" key="1">
    <citation type="submission" date="2019-03" db="EMBL/GenBank/DDBJ databases">
        <title>Long read genome sequence of the mycoparasitic Pythium oligandrum ATCC 38472 isolated from sugarbeet rhizosphere.</title>
        <authorList>
            <person name="Gaulin E."/>
        </authorList>
    </citation>
    <scope>NUCLEOTIDE SEQUENCE</scope>
    <source>
        <strain evidence="2">ATCC 38472_TT</strain>
    </source>
</reference>
<accession>A0A8K1CRD0</accession>
<feature type="region of interest" description="Disordered" evidence="1">
    <location>
        <begin position="267"/>
        <end position="302"/>
    </location>
</feature>
<protein>
    <submittedName>
        <fullName evidence="2">Uncharacterized protein</fullName>
    </submittedName>
</protein>
<evidence type="ECO:0000256" key="1">
    <source>
        <dbReference type="SAM" id="MobiDB-lite"/>
    </source>
</evidence>
<evidence type="ECO:0000313" key="3">
    <source>
        <dbReference type="Proteomes" id="UP000794436"/>
    </source>
</evidence>
<feature type="compositionally biased region" description="Acidic residues" evidence="1">
    <location>
        <begin position="280"/>
        <end position="292"/>
    </location>
</feature>
<proteinExistence type="predicted"/>
<dbReference type="OrthoDB" id="411211at2759"/>
<gene>
    <name evidence="2" type="ORF">Poli38472_007812</name>
</gene>
<dbReference type="AlphaFoldDB" id="A0A8K1CRD0"/>
<feature type="compositionally biased region" description="Low complexity" evidence="1">
    <location>
        <begin position="441"/>
        <end position="459"/>
    </location>
</feature>
<dbReference type="Proteomes" id="UP000794436">
    <property type="component" value="Unassembled WGS sequence"/>
</dbReference>
<dbReference type="PANTHER" id="PTHR33946">
    <property type="match status" value="1"/>
</dbReference>
<organism evidence="2 3">
    <name type="scientific">Pythium oligandrum</name>
    <name type="common">Mycoparasitic fungus</name>
    <dbReference type="NCBI Taxonomy" id="41045"/>
    <lineage>
        <taxon>Eukaryota</taxon>
        <taxon>Sar</taxon>
        <taxon>Stramenopiles</taxon>
        <taxon>Oomycota</taxon>
        <taxon>Peronosporomycetes</taxon>
        <taxon>Pythiales</taxon>
        <taxon>Pythiaceae</taxon>
        <taxon>Pythium</taxon>
    </lineage>
</organism>
<dbReference type="EMBL" id="SPLM01000003">
    <property type="protein sequence ID" value="TMW68140.1"/>
    <property type="molecule type" value="Genomic_DNA"/>
</dbReference>
<name>A0A8K1CRD0_PYTOL</name>
<feature type="region of interest" description="Disordered" evidence="1">
    <location>
        <begin position="440"/>
        <end position="462"/>
    </location>
</feature>
<evidence type="ECO:0000313" key="2">
    <source>
        <dbReference type="EMBL" id="TMW68140.1"/>
    </source>
</evidence>